<dbReference type="PROSITE" id="PS51755">
    <property type="entry name" value="OMPR_PHOB"/>
    <property type="match status" value="1"/>
</dbReference>
<dbReference type="PANTHER" id="PTHR40082:SF1">
    <property type="entry name" value="BLR5956 PROTEIN"/>
    <property type="match status" value="1"/>
</dbReference>
<proteinExistence type="predicted"/>
<dbReference type="GO" id="GO:0000160">
    <property type="term" value="P:phosphorelay signal transduction system"/>
    <property type="evidence" value="ECO:0007669"/>
    <property type="project" value="InterPro"/>
</dbReference>
<dbReference type="GO" id="GO:0003677">
    <property type="term" value="F:DNA binding"/>
    <property type="evidence" value="ECO:0007669"/>
    <property type="project" value="UniProtKB-UniRule"/>
</dbReference>
<dbReference type="InterPro" id="IPR036388">
    <property type="entry name" value="WH-like_DNA-bd_sf"/>
</dbReference>
<dbReference type="EMBL" id="LQPZ01000044">
    <property type="protein sequence ID" value="ORX00148.1"/>
    <property type="molecule type" value="Genomic_DNA"/>
</dbReference>
<dbReference type="NCBIfam" id="NF005568">
    <property type="entry name" value="PRK07239.1"/>
    <property type="match status" value="1"/>
</dbReference>
<dbReference type="InterPro" id="IPR003754">
    <property type="entry name" value="4pyrrol_synth_uPrphyn_synth"/>
</dbReference>
<comment type="caution">
    <text evidence="4">The sequence shown here is derived from an EMBL/GenBank/DDBJ whole genome shotgun (WGS) entry which is preliminary data.</text>
</comment>
<evidence type="ECO:0000313" key="4">
    <source>
        <dbReference type="EMBL" id="ORX00148.1"/>
    </source>
</evidence>
<evidence type="ECO:0000313" key="5">
    <source>
        <dbReference type="Proteomes" id="UP000193090"/>
    </source>
</evidence>
<dbReference type="CDD" id="cd00383">
    <property type="entry name" value="trans_reg_C"/>
    <property type="match status" value="1"/>
</dbReference>
<dbReference type="CDD" id="cd06578">
    <property type="entry name" value="HemD"/>
    <property type="match status" value="1"/>
</dbReference>
<protein>
    <submittedName>
        <fullName evidence="4">Bifunctional uroporphyrinogen-III synthetase/response regulator domain protein</fullName>
    </submittedName>
</protein>
<accession>A0A1X2EGW7</accession>
<dbReference type="Pfam" id="PF02602">
    <property type="entry name" value="HEM4"/>
    <property type="match status" value="1"/>
</dbReference>
<dbReference type="GO" id="GO:0006355">
    <property type="term" value="P:regulation of DNA-templated transcription"/>
    <property type="evidence" value="ECO:0007669"/>
    <property type="project" value="InterPro"/>
</dbReference>
<dbReference type="PANTHER" id="PTHR40082">
    <property type="entry name" value="BLR5956 PROTEIN"/>
    <property type="match status" value="1"/>
</dbReference>
<feature type="DNA-binding region" description="OmpR/PhoB-type" evidence="2">
    <location>
        <begin position="278"/>
        <end position="371"/>
    </location>
</feature>
<dbReference type="GO" id="GO:0006780">
    <property type="term" value="P:uroporphyrinogen III biosynthetic process"/>
    <property type="evidence" value="ECO:0007669"/>
    <property type="project" value="InterPro"/>
</dbReference>
<feature type="domain" description="OmpR/PhoB-type" evidence="3">
    <location>
        <begin position="278"/>
        <end position="371"/>
    </location>
</feature>
<dbReference type="SUPFAM" id="SSF46894">
    <property type="entry name" value="C-terminal effector domain of the bipartite response regulators"/>
    <property type="match status" value="1"/>
</dbReference>
<gene>
    <name evidence="4" type="ORF">AWC30_15945</name>
</gene>
<dbReference type="STRING" id="1798.AWC30_15945"/>
<dbReference type="InterPro" id="IPR036108">
    <property type="entry name" value="4pyrrol_syn_uPrphyn_synt_sf"/>
</dbReference>
<dbReference type="SMART" id="SM00862">
    <property type="entry name" value="Trans_reg_C"/>
    <property type="match status" value="1"/>
</dbReference>
<dbReference type="InterPro" id="IPR001867">
    <property type="entry name" value="OmpR/PhoB-type_DNA-bd"/>
</dbReference>
<keyword evidence="1 2" id="KW-0238">DNA-binding</keyword>
<dbReference type="AlphaFoldDB" id="A0A1X2EGW7"/>
<reference evidence="4 5" key="1">
    <citation type="submission" date="2016-01" db="EMBL/GenBank/DDBJ databases">
        <title>The new phylogeny of the genus Mycobacterium.</title>
        <authorList>
            <person name="Tarcisio F."/>
            <person name="Conor M."/>
            <person name="Antonella G."/>
            <person name="Elisabetta G."/>
            <person name="Giulia F.S."/>
            <person name="Sara T."/>
            <person name="Anna F."/>
            <person name="Clotilde B."/>
            <person name="Roberto B."/>
            <person name="Veronica D.S."/>
            <person name="Fabio R."/>
            <person name="Monica P."/>
            <person name="Olivier J."/>
            <person name="Enrico T."/>
            <person name="Nicola S."/>
        </authorList>
    </citation>
    <scope>NUCLEOTIDE SEQUENCE [LARGE SCALE GENOMIC DNA]</scope>
    <source>
        <strain evidence="4 5">DSM 44153</strain>
    </source>
</reference>
<name>A0A1X2EGW7_9MYCO</name>
<organism evidence="4 5">
    <name type="scientific">Mycolicibacillus trivialis</name>
    <dbReference type="NCBI Taxonomy" id="1798"/>
    <lineage>
        <taxon>Bacteria</taxon>
        <taxon>Bacillati</taxon>
        <taxon>Actinomycetota</taxon>
        <taxon>Actinomycetes</taxon>
        <taxon>Mycobacteriales</taxon>
        <taxon>Mycobacteriaceae</taxon>
        <taxon>Mycolicibacillus</taxon>
    </lineage>
</organism>
<dbReference type="SUPFAM" id="SSF69618">
    <property type="entry name" value="HemD-like"/>
    <property type="match status" value="1"/>
</dbReference>
<evidence type="ECO:0000256" key="1">
    <source>
        <dbReference type="ARBA" id="ARBA00023125"/>
    </source>
</evidence>
<sequence length="378" mass="39207">MSRGPLTGYRVAVTAAHRVAELCALLSRAGAAVSTAPAIEMVALPDDTELRRATAALIASPPEVFVATTALGLRAWIAAADGWGVATDLLASVAGARILSRGPKATGALRAAGLREHWAPSSESSTDLLAHLLADGVAGRRVAVQTHGLADDLDPAPHLLSVLADAGAQLIPIRTYRWALPPAGGPLDRVIGEVVRRRVDAVAFTSAAAALALLSRADELGLTETVHEALRGDVAVFCVGPHCATPLARRQIPVSCPDRSRLGALARHIGEELPRLARRVVHAGGHVIEIRNAGVAVDGTPRAVPPSAMAALRLLARQPGAVVTRAELLRVLPGTSSDTHAVETAVLRLRTALGDRGIVGTVVKRGYRLAVDDRCGAA</sequence>
<dbReference type="Pfam" id="PF00486">
    <property type="entry name" value="Trans_reg_C"/>
    <property type="match status" value="1"/>
</dbReference>
<dbReference type="GO" id="GO:0004852">
    <property type="term" value="F:uroporphyrinogen-III synthase activity"/>
    <property type="evidence" value="ECO:0007669"/>
    <property type="project" value="InterPro"/>
</dbReference>
<evidence type="ECO:0000259" key="3">
    <source>
        <dbReference type="PROSITE" id="PS51755"/>
    </source>
</evidence>
<evidence type="ECO:0000256" key="2">
    <source>
        <dbReference type="PROSITE-ProRule" id="PRU01091"/>
    </source>
</evidence>
<dbReference type="InterPro" id="IPR016032">
    <property type="entry name" value="Sig_transdc_resp-reg_C-effctor"/>
</dbReference>
<dbReference type="Proteomes" id="UP000193090">
    <property type="component" value="Unassembled WGS sequence"/>
</dbReference>
<dbReference type="Gene3D" id="1.10.10.10">
    <property type="entry name" value="Winged helix-like DNA-binding domain superfamily/Winged helix DNA-binding domain"/>
    <property type="match status" value="1"/>
</dbReference>
<keyword evidence="5" id="KW-1185">Reference proteome</keyword>
<dbReference type="OrthoDB" id="213853at2"/>
<dbReference type="RefSeq" id="WP_085111180.1">
    <property type="nucleotide sequence ID" value="NZ_JACKSN010000018.1"/>
</dbReference>
<dbReference type="InterPro" id="IPR039793">
    <property type="entry name" value="UROS/Hem4"/>
</dbReference>
<dbReference type="Gene3D" id="3.40.50.10090">
    <property type="match status" value="2"/>
</dbReference>